<evidence type="ECO:0000256" key="1">
    <source>
        <dbReference type="SAM" id="MobiDB-lite"/>
    </source>
</evidence>
<feature type="signal peptide" evidence="2">
    <location>
        <begin position="1"/>
        <end position="18"/>
    </location>
</feature>
<gene>
    <name evidence="3" type="ORF">KC01_LOCUS3466</name>
</gene>
<proteinExistence type="predicted"/>
<evidence type="ECO:0000313" key="3">
    <source>
        <dbReference type="EMBL" id="CAL1571345.1"/>
    </source>
</evidence>
<accession>A0AAV2J3U7</accession>
<feature type="region of interest" description="Disordered" evidence="1">
    <location>
        <begin position="29"/>
        <end position="57"/>
    </location>
</feature>
<evidence type="ECO:0000313" key="4">
    <source>
        <dbReference type="Proteomes" id="UP001497482"/>
    </source>
</evidence>
<keyword evidence="4" id="KW-1185">Reference proteome</keyword>
<name>A0AAV2J3U7_KNICA</name>
<dbReference type="Proteomes" id="UP001497482">
    <property type="component" value="Chromosome 10"/>
</dbReference>
<dbReference type="AlphaFoldDB" id="A0AAV2J3U7"/>
<feature type="chain" id="PRO_5043461016" evidence="2">
    <location>
        <begin position="19"/>
        <end position="88"/>
    </location>
</feature>
<dbReference type="EMBL" id="OZ035832">
    <property type="protein sequence ID" value="CAL1571345.1"/>
    <property type="molecule type" value="Genomic_DNA"/>
</dbReference>
<evidence type="ECO:0000256" key="2">
    <source>
        <dbReference type="SAM" id="SignalP"/>
    </source>
</evidence>
<reference evidence="3 4" key="1">
    <citation type="submission" date="2024-04" db="EMBL/GenBank/DDBJ databases">
        <authorList>
            <person name="Waldvogel A.-M."/>
            <person name="Schoenle A."/>
        </authorList>
    </citation>
    <scope>NUCLEOTIDE SEQUENCE [LARGE SCALE GENOMIC DNA]</scope>
</reference>
<protein>
    <submittedName>
        <fullName evidence="3">Uncharacterized protein</fullName>
    </submittedName>
</protein>
<sequence>MVLLGPPALLLLLLWVSALKLMRQESHPCHQRSVDLAPQDSELMKGEPGSRHRRRRDVDLSSQFYGNVPNANESCSRADLQRAYTYQQ</sequence>
<keyword evidence="2" id="KW-0732">Signal</keyword>
<organism evidence="3 4">
    <name type="scientific">Knipowitschia caucasica</name>
    <name type="common">Caucasian dwarf goby</name>
    <name type="synonym">Pomatoschistus caucasicus</name>
    <dbReference type="NCBI Taxonomy" id="637954"/>
    <lineage>
        <taxon>Eukaryota</taxon>
        <taxon>Metazoa</taxon>
        <taxon>Chordata</taxon>
        <taxon>Craniata</taxon>
        <taxon>Vertebrata</taxon>
        <taxon>Euteleostomi</taxon>
        <taxon>Actinopterygii</taxon>
        <taxon>Neopterygii</taxon>
        <taxon>Teleostei</taxon>
        <taxon>Neoteleostei</taxon>
        <taxon>Acanthomorphata</taxon>
        <taxon>Gobiaria</taxon>
        <taxon>Gobiiformes</taxon>
        <taxon>Gobioidei</taxon>
        <taxon>Gobiidae</taxon>
        <taxon>Gobiinae</taxon>
        <taxon>Knipowitschia</taxon>
    </lineage>
</organism>